<name>A0A346NQN6_9ALTE</name>
<evidence type="ECO:0000313" key="3">
    <source>
        <dbReference type="Proteomes" id="UP000262073"/>
    </source>
</evidence>
<proteinExistence type="predicted"/>
<dbReference type="OrthoDB" id="9816424at2"/>
<dbReference type="KEGG" id="salm:D0Y50_16655"/>
<dbReference type="RefSeq" id="WP_117318091.1">
    <property type="nucleotide sequence ID" value="NZ_CP031769.1"/>
</dbReference>
<dbReference type="Proteomes" id="UP000262073">
    <property type="component" value="Chromosome"/>
</dbReference>
<protein>
    <submittedName>
        <fullName evidence="2">Uncharacterized protein</fullName>
    </submittedName>
</protein>
<sequence>MDKQVRDFLSIYKVELIQHKAEISKLKRINRKLLNQYEAANIEIEELKIKARLYERNKEEVRKLSKTAFFCNAREKVQREKTIKTKIKELFRLNNINKVDYKTLKSSEYFSESYYREKYKDTKDIDPIKHYLLYGAMEGRNPSKHFDTYYYLKNNSDVVNSRINPLVHFLKFGIKEKRLPISEKREK</sequence>
<gene>
    <name evidence="2" type="ORF">D0Y50_16655</name>
</gene>
<feature type="coiled-coil region" evidence="1">
    <location>
        <begin position="16"/>
        <end position="64"/>
    </location>
</feature>
<evidence type="ECO:0000256" key="1">
    <source>
        <dbReference type="SAM" id="Coils"/>
    </source>
</evidence>
<organism evidence="2 3">
    <name type="scientific">Salinimonas sediminis</name>
    <dbReference type="NCBI Taxonomy" id="2303538"/>
    <lineage>
        <taxon>Bacteria</taxon>
        <taxon>Pseudomonadati</taxon>
        <taxon>Pseudomonadota</taxon>
        <taxon>Gammaproteobacteria</taxon>
        <taxon>Alteromonadales</taxon>
        <taxon>Alteromonadaceae</taxon>
        <taxon>Alteromonas/Salinimonas group</taxon>
        <taxon>Salinimonas</taxon>
    </lineage>
</organism>
<dbReference type="AlphaFoldDB" id="A0A346NQN6"/>
<dbReference type="EMBL" id="CP031769">
    <property type="protein sequence ID" value="AXR07843.1"/>
    <property type="molecule type" value="Genomic_DNA"/>
</dbReference>
<evidence type="ECO:0000313" key="2">
    <source>
        <dbReference type="EMBL" id="AXR07843.1"/>
    </source>
</evidence>
<keyword evidence="3" id="KW-1185">Reference proteome</keyword>
<keyword evidence="1" id="KW-0175">Coiled coil</keyword>
<accession>A0A346NQN6</accession>
<reference evidence="2 3" key="1">
    <citation type="submission" date="2018-08" db="EMBL/GenBank/DDBJ databases">
        <title>Salinimonas sediminis sp. nov., a piezophilic bacterium isolated from a deep-sea sediment sample from the New Britain Trench.</title>
        <authorList>
            <person name="Cao J."/>
        </authorList>
    </citation>
    <scope>NUCLEOTIDE SEQUENCE [LARGE SCALE GENOMIC DNA]</scope>
    <source>
        <strain evidence="2 3">N102</strain>
    </source>
</reference>